<evidence type="ECO:0008006" key="4">
    <source>
        <dbReference type="Google" id="ProtNLM"/>
    </source>
</evidence>
<dbReference type="AlphaFoldDB" id="A0AAU9DFU4"/>
<proteinExistence type="predicted"/>
<dbReference type="EMBL" id="AP027059">
    <property type="protein sequence ID" value="BDU51317.1"/>
    <property type="molecule type" value="Genomic_DNA"/>
</dbReference>
<protein>
    <recommendedName>
        <fullName evidence="4">Histidine kinase N-terminal 7TM region domain-containing protein</fullName>
    </recommendedName>
</protein>
<evidence type="ECO:0000313" key="3">
    <source>
        <dbReference type="Proteomes" id="UP001321582"/>
    </source>
</evidence>
<evidence type="ECO:0000256" key="1">
    <source>
        <dbReference type="SAM" id="Phobius"/>
    </source>
</evidence>
<feature type="transmembrane region" description="Helical" evidence="1">
    <location>
        <begin position="210"/>
        <end position="229"/>
    </location>
</feature>
<keyword evidence="3" id="KW-1185">Reference proteome</keyword>
<feature type="transmembrane region" description="Helical" evidence="1">
    <location>
        <begin position="77"/>
        <end position="95"/>
    </location>
</feature>
<sequence>MGDGRYYTPYMFFAILILTFSSILLTLSTVFFYIRRKKKLINNSLIIILILNYIFVISLFLDKVIFSLKISFYLKNIIYYTYFCILNYFDFYILIFLKERIKKDNKYLSAIFFFITIFTFTLTTLNFILNIKYKILFYPIYFNKIVFSNLFYIIFYLNIFTLFISSMYKIIKYKPNIYFIKANLLIIFTIFIEIFLLFFINIHIFNIELFYYYIPISIFTLIYVGLKFMPDYYIPELFSNTIYKLNELIIITDIDGKILFKNHNFFIIDIKSIDFIYNNNIISIFNNFNVTTLTKESNSQENIFKIFLNNKEYYLSYVKDKIKKNSNYFFIYKIKDISSFYSTLMELDKKNTSLKYINFQLTKYSDKNKEYNYENRKKELLNNIQNSLGHNIIELVKLLESYNIIKGNSNKKYSILTKSINKSRKILTDIRNTVNNFKK</sequence>
<gene>
    <name evidence="2" type="ORF">HLVA_18860</name>
</gene>
<feature type="transmembrane region" description="Helical" evidence="1">
    <location>
        <begin position="149"/>
        <end position="171"/>
    </location>
</feature>
<keyword evidence="1" id="KW-0812">Transmembrane</keyword>
<dbReference type="Proteomes" id="UP001321582">
    <property type="component" value="Chromosome"/>
</dbReference>
<organism evidence="2 3">
    <name type="scientific">Haliovirga abyssi</name>
    <dbReference type="NCBI Taxonomy" id="2996794"/>
    <lineage>
        <taxon>Bacteria</taxon>
        <taxon>Fusobacteriati</taxon>
        <taxon>Fusobacteriota</taxon>
        <taxon>Fusobacteriia</taxon>
        <taxon>Fusobacteriales</taxon>
        <taxon>Haliovirgaceae</taxon>
        <taxon>Haliovirga</taxon>
    </lineage>
</organism>
<name>A0AAU9DFU4_9FUSO</name>
<feature type="transmembrane region" description="Helical" evidence="1">
    <location>
        <begin position="183"/>
        <end position="204"/>
    </location>
</feature>
<keyword evidence="1" id="KW-1133">Transmembrane helix</keyword>
<feature type="transmembrane region" description="Helical" evidence="1">
    <location>
        <begin position="12"/>
        <end position="33"/>
    </location>
</feature>
<feature type="transmembrane region" description="Helical" evidence="1">
    <location>
        <begin position="107"/>
        <end position="129"/>
    </location>
</feature>
<evidence type="ECO:0000313" key="2">
    <source>
        <dbReference type="EMBL" id="BDU51317.1"/>
    </source>
</evidence>
<keyword evidence="1" id="KW-0472">Membrane</keyword>
<reference evidence="2 3" key="1">
    <citation type="submission" date="2022-11" db="EMBL/GenBank/DDBJ databases">
        <title>Haliovirga abyssi gen. nov., sp. nov., a mesophilic fermentative bacterium isolated from the Iheya North hydrothermal field and the proposal of Haliovirgaceae fam. nov.</title>
        <authorList>
            <person name="Miyazaki U."/>
            <person name="Tame A."/>
            <person name="Miyazaki J."/>
            <person name="Takai K."/>
            <person name="Sawayama S."/>
            <person name="Kitajima M."/>
            <person name="Okamoto A."/>
            <person name="Nakagawa S."/>
        </authorList>
    </citation>
    <scope>NUCLEOTIDE SEQUENCE [LARGE SCALE GENOMIC DNA]</scope>
    <source>
        <strain evidence="2 3">IC12</strain>
    </source>
</reference>
<dbReference type="KEGG" id="haby:HLVA_18860"/>
<accession>A0AAU9DFU4</accession>
<feature type="transmembrane region" description="Helical" evidence="1">
    <location>
        <begin position="45"/>
        <end position="65"/>
    </location>
</feature>